<keyword evidence="1" id="KW-1133">Transmembrane helix</keyword>
<evidence type="ECO:0000313" key="2">
    <source>
        <dbReference type="EMBL" id="CEL62348.1"/>
    </source>
</evidence>
<dbReference type="EMBL" id="LN679166">
    <property type="protein sequence ID" value="CEL62348.1"/>
    <property type="molecule type" value="Genomic_DNA"/>
</dbReference>
<keyword evidence="1" id="KW-0472">Membrane</keyword>
<keyword evidence="1" id="KW-0812">Transmembrane</keyword>
<accession>A0A0B7G1I2</accession>
<organism evidence="2 3">
    <name type="scientific">Thanatephorus cucumeris (strain AG1-IB / isolate 7/3/14)</name>
    <name type="common">Lettuce bottom rot fungus</name>
    <name type="synonym">Rhizoctonia solani</name>
    <dbReference type="NCBI Taxonomy" id="1108050"/>
    <lineage>
        <taxon>Eukaryota</taxon>
        <taxon>Fungi</taxon>
        <taxon>Dikarya</taxon>
        <taxon>Basidiomycota</taxon>
        <taxon>Agaricomycotina</taxon>
        <taxon>Agaricomycetes</taxon>
        <taxon>Cantharellales</taxon>
        <taxon>Ceratobasidiaceae</taxon>
        <taxon>Rhizoctonia</taxon>
        <taxon>Rhizoctonia solani AG-1</taxon>
    </lineage>
</organism>
<evidence type="ECO:0000256" key="1">
    <source>
        <dbReference type="SAM" id="Phobius"/>
    </source>
</evidence>
<dbReference type="Proteomes" id="UP000059188">
    <property type="component" value="Unassembled WGS sequence"/>
</dbReference>
<protein>
    <submittedName>
        <fullName evidence="2">Uncharacterized protein</fullName>
    </submittedName>
</protein>
<dbReference type="AlphaFoldDB" id="A0A0B7G1I2"/>
<proteinExistence type="predicted"/>
<gene>
    <name evidence="2" type="ORF">RSOLAG1IB_10401</name>
</gene>
<reference evidence="2 3" key="1">
    <citation type="submission" date="2014-11" db="EMBL/GenBank/DDBJ databases">
        <authorList>
            <person name="Wibberg Daniel"/>
        </authorList>
    </citation>
    <scope>NUCLEOTIDE SEQUENCE [LARGE SCALE GENOMIC DNA]</scope>
    <source>
        <strain evidence="2">Rhizoctonia solani AG1-IB 7/3/14</strain>
    </source>
</reference>
<sequence length="91" mass="10045">MPSLKRKKLSYTSTTRGLLKPVRTAPRDQTIYPVVSDFRLLDFVFTLGILVAIIVCSNKSISFSFLSQPCLTHQVRGGAAAVACFVEPRIT</sequence>
<evidence type="ECO:0000313" key="3">
    <source>
        <dbReference type="Proteomes" id="UP000059188"/>
    </source>
</evidence>
<name>A0A0B7G1I2_THACB</name>
<keyword evidence="3" id="KW-1185">Reference proteome</keyword>
<feature type="transmembrane region" description="Helical" evidence="1">
    <location>
        <begin position="38"/>
        <end position="56"/>
    </location>
</feature>